<dbReference type="EC" id="5.3.3.10" evidence="4"/>
<evidence type="ECO:0000259" key="2">
    <source>
        <dbReference type="Pfam" id="PF01557"/>
    </source>
</evidence>
<dbReference type="PANTHER" id="PTHR11820">
    <property type="entry name" value="ACYLPYRUVASE"/>
    <property type="match status" value="1"/>
</dbReference>
<evidence type="ECO:0000313" key="5">
    <source>
        <dbReference type="Proteomes" id="UP000008204"/>
    </source>
</evidence>
<dbReference type="InterPro" id="IPR018833">
    <property type="entry name" value="Rv2993c-like_N"/>
</dbReference>
<protein>
    <submittedName>
        <fullName evidence="4">5-carboxymethyl-2-hydroxymuconate Delta-isomerase</fullName>
        <ecNumber evidence="4">5.3.3.10</ecNumber>
    </submittedName>
</protein>
<keyword evidence="5" id="KW-1185">Reference proteome</keyword>
<dbReference type="Proteomes" id="UP000008204">
    <property type="component" value="Chromosome"/>
</dbReference>
<feature type="domain" description="Rv2993c-like N-terminal" evidence="3">
    <location>
        <begin position="4"/>
        <end position="54"/>
    </location>
</feature>
<dbReference type="InterPro" id="IPR011234">
    <property type="entry name" value="Fumarylacetoacetase-like_C"/>
</dbReference>
<dbReference type="OrthoDB" id="9805307at2"/>
<feature type="domain" description="Fumarylacetoacetase-like C-terminal" evidence="2">
    <location>
        <begin position="59"/>
        <end position="254"/>
    </location>
</feature>
<accession>B7JXN9</accession>
<dbReference type="PANTHER" id="PTHR11820:SF7">
    <property type="entry name" value="ACYLPYRUVASE FAHD1, MITOCHONDRIAL"/>
    <property type="match status" value="1"/>
</dbReference>
<evidence type="ECO:0000256" key="1">
    <source>
        <dbReference type="ARBA" id="ARBA00022723"/>
    </source>
</evidence>
<dbReference type="EMBL" id="CP001287">
    <property type="protein sequence ID" value="ACK64796.1"/>
    <property type="molecule type" value="Genomic_DNA"/>
</dbReference>
<keyword evidence="1" id="KW-0479">Metal-binding</keyword>
<dbReference type="GO" id="GO:0046872">
    <property type="term" value="F:metal ion binding"/>
    <property type="evidence" value="ECO:0007669"/>
    <property type="project" value="UniProtKB-KW"/>
</dbReference>
<dbReference type="FunFam" id="3.90.850.10:FF:000002">
    <property type="entry name" value="2-hydroxyhepta-2,4-diene-1,7-dioate isomerase"/>
    <property type="match status" value="1"/>
</dbReference>
<dbReference type="eggNOG" id="COG0179">
    <property type="taxonomic scope" value="Bacteria"/>
</dbReference>
<evidence type="ECO:0000313" key="4">
    <source>
        <dbReference type="EMBL" id="ACK64796.1"/>
    </source>
</evidence>
<dbReference type="HOGENOM" id="CLU_028458_4_2_3"/>
<dbReference type="SUPFAM" id="SSF56529">
    <property type="entry name" value="FAH"/>
    <property type="match status" value="1"/>
</dbReference>
<sequence>MAQRYVRVKTIQGQIYYGLLNLNRTVVVLDDAPWQGGQPTDIILKDVDYHLLAPCSPSKIIAVGRNYRAHAAELGNTVPSEPLLFFKPPSSVTADTQPIYYPVQSQRVDYEGELALVMGEVTKNCAPQDARTKIWGYTIANDVTARDLQKKDSQWTRAKGFDSFCPLGPWIVRELSAGSKIQTFINDEEEPRQSALIQDMVFSPQAIVSYISHIMTLLPGDVILTGTPEGVSPLEVGDTVRVEIEGIGSLENPVMAVFDPLESNKEPVSKLPQKS</sequence>
<dbReference type="GO" id="GO:0008704">
    <property type="term" value="F:5-carboxymethyl-2-hydroxymuconate delta-isomerase activity"/>
    <property type="evidence" value="ECO:0007669"/>
    <property type="project" value="UniProtKB-EC"/>
</dbReference>
<dbReference type="Gene3D" id="3.90.850.10">
    <property type="entry name" value="Fumarylacetoacetase-like, C-terminal domain"/>
    <property type="match status" value="1"/>
</dbReference>
<organism evidence="4 5">
    <name type="scientific">Rippkaea orientalis (strain PCC 8801 / RF-1)</name>
    <name type="common">Cyanothece sp. (strain PCC 8801)</name>
    <dbReference type="NCBI Taxonomy" id="41431"/>
    <lineage>
        <taxon>Bacteria</taxon>
        <taxon>Bacillati</taxon>
        <taxon>Cyanobacteriota</taxon>
        <taxon>Cyanophyceae</taxon>
        <taxon>Oscillatoriophycideae</taxon>
        <taxon>Chroococcales</taxon>
        <taxon>Aphanothecaceae</taxon>
        <taxon>Rippkaea</taxon>
        <taxon>Rippkaea orientalis</taxon>
    </lineage>
</organism>
<dbReference type="AlphaFoldDB" id="B7JXN9"/>
<dbReference type="GO" id="GO:0019752">
    <property type="term" value="P:carboxylic acid metabolic process"/>
    <property type="evidence" value="ECO:0007669"/>
    <property type="project" value="UniProtKB-ARBA"/>
</dbReference>
<keyword evidence="4" id="KW-0413">Isomerase</keyword>
<gene>
    <name evidence="4" type="ordered locus">PCC8801_0712</name>
</gene>
<dbReference type="RefSeq" id="WP_012594072.1">
    <property type="nucleotide sequence ID" value="NC_011726.1"/>
</dbReference>
<dbReference type="KEGG" id="cyp:PCC8801_0712"/>
<evidence type="ECO:0000259" key="3">
    <source>
        <dbReference type="Pfam" id="PF10370"/>
    </source>
</evidence>
<dbReference type="STRING" id="41431.PCC8801_0712"/>
<reference evidence="5" key="1">
    <citation type="journal article" date="2011" name="MBio">
        <title>Novel metabolic attributes of the genus Cyanothece, comprising a group of unicellular nitrogen-fixing Cyanobacteria.</title>
        <authorList>
            <person name="Bandyopadhyay A."/>
            <person name="Elvitigala T."/>
            <person name="Welsh E."/>
            <person name="Stockel J."/>
            <person name="Liberton M."/>
            <person name="Min H."/>
            <person name="Sherman L.A."/>
            <person name="Pakrasi H.B."/>
        </authorList>
    </citation>
    <scope>NUCLEOTIDE SEQUENCE [LARGE SCALE GENOMIC DNA]</scope>
    <source>
        <strain evidence="5">PCC 8801</strain>
    </source>
</reference>
<proteinExistence type="predicted"/>
<dbReference type="GO" id="GO:0018773">
    <property type="term" value="F:acetylpyruvate hydrolase activity"/>
    <property type="evidence" value="ECO:0007669"/>
    <property type="project" value="TreeGrafter"/>
</dbReference>
<dbReference type="InterPro" id="IPR036663">
    <property type="entry name" value="Fumarylacetoacetase_C_sf"/>
</dbReference>
<dbReference type="Pfam" id="PF01557">
    <property type="entry name" value="FAA_hydrolase"/>
    <property type="match status" value="1"/>
</dbReference>
<name>B7JXN9_RIPO1</name>
<dbReference type="Pfam" id="PF10370">
    <property type="entry name" value="Rv2993c-like_N"/>
    <property type="match status" value="1"/>
</dbReference>